<dbReference type="OrthoDB" id="3689408at2"/>
<protein>
    <submittedName>
        <fullName evidence="1">Uncharacterized protein</fullName>
    </submittedName>
</protein>
<keyword evidence="2" id="KW-1185">Reference proteome</keyword>
<proteinExistence type="predicted"/>
<name>A0A0B2AD00_9MICO</name>
<dbReference type="EMBL" id="JTDK01000002">
    <property type="protein sequence ID" value="KHK99638.1"/>
    <property type="molecule type" value="Genomic_DNA"/>
</dbReference>
<dbReference type="AlphaFoldDB" id="A0A0B2AD00"/>
<accession>A0A0B2AD00</accession>
<dbReference type="STRING" id="1348253.LK09_02995"/>
<reference evidence="1 2" key="1">
    <citation type="submission" date="2014-11" db="EMBL/GenBank/DDBJ databases">
        <title>Genome sequence of Microbacterium mangrovi MUSC 115(T).</title>
        <authorList>
            <person name="Lee L.-H."/>
        </authorList>
    </citation>
    <scope>NUCLEOTIDE SEQUENCE [LARGE SCALE GENOMIC DNA]</scope>
    <source>
        <strain evidence="1 2">MUSC 115</strain>
    </source>
</reference>
<comment type="caution">
    <text evidence="1">The sequence shown here is derived from an EMBL/GenBank/DDBJ whole genome shotgun (WGS) entry which is preliminary data.</text>
</comment>
<dbReference type="Proteomes" id="UP000031030">
    <property type="component" value="Unassembled WGS sequence"/>
</dbReference>
<gene>
    <name evidence="1" type="ORF">LK09_02995</name>
</gene>
<sequence>MSSAEFAQDAALFARMRAMWAQVDPMPADLIDRMVAAIAVDDLSREYALLTLVSTELAAVRGDGDVLTLQFSDGEVTVLLHITRTEQGTHRIDGWVDAAPESVVIVHGSDDGKVRDAQLGEHGRFEIDGVGAGLVRLRLTVRDDQGAAHDMQTPQFEL</sequence>
<organism evidence="1 2">
    <name type="scientific">Microbacterium mangrovi</name>
    <dbReference type="NCBI Taxonomy" id="1348253"/>
    <lineage>
        <taxon>Bacteria</taxon>
        <taxon>Bacillati</taxon>
        <taxon>Actinomycetota</taxon>
        <taxon>Actinomycetes</taxon>
        <taxon>Micrococcales</taxon>
        <taxon>Microbacteriaceae</taxon>
        <taxon>Microbacterium</taxon>
    </lineage>
</organism>
<evidence type="ECO:0000313" key="2">
    <source>
        <dbReference type="Proteomes" id="UP000031030"/>
    </source>
</evidence>
<evidence type="ECO:0000313" key="1">
    <source>
        <dbReference type="EMBL" id="KHK99638.1"/>
    </source>
</evidence>